<dbReference type="InterPro" id="IPR047740">
    <property type="entry name" value="SMEK_dom"/>
</dbReference>
<dbReference type="RefSeq" id="WP_064302258.1">
    <property type="nucleotide sequence ID" value="NZ_LUCV01000011.1"/>
</dbReference>
<protein>
    <recommendedName>
        <fullName evidence="1">SMEK domain-containing protein</fullName>
    </recommendedName>
</protein>
<dbReference type="NCBIfam" id="NF033859">
    <property type="entry name" value="SMEK_N"/>
    <property type="match status" value="1"/>
</dbReference>
<name>A0A177SSV1_PSEPU</name>
<feature type="domain" description="SMEK" evidence="1">
    <location>
        <begin position="11"/>
        <end position="145"/>
    </location>
</feature>
<gene>
    <name evidence="2" type="ORF">AYO28_13475</name>
</gene>
<proteinExistence type="predicted"/>
<reference evidence="2 3" key="1">
    <citation type="submission" date="2016-03" db="EMBL/GenBank/DDBJ databases">
        <title>Draft Genome Assembly of Pseudomonas putida strain CBF10-2.</title>
        <authorList>
            <person name="Iyer R.S."/>
            <person name="Damania A."/>
        </authorList>
    </citation>
    <scope>NUCLEOTIDE SEQUENCE [LARGE SCALE GENOMIC DNA]</scope>
    <source>
        <strain evidence="2 3">CBF10-2</strain>
    </source>
</reference>
<dbReference type="Pfam" id="PF21941">
    <property type="entry name" value="SMEK_N"/>
    <property type="match status" value="1"/>
</dbReference>
<evidence type="ECO:0000313" key="3">
    <source>
        <dbReference type="Proteomes" id="UP000077752"/>
    </source>
</evidence>
<dbReference type="AlphaFoldDB" id="A0A177SSV1"/>
<evidence type="ECO:0000259" key="1">
    <source>
        <dbReference type="Pfam" id="PF21941"/>
    </source>
</evidence>
<evidence type="ECO:0000313" key="2">
    <source>
        <dbReference type="EMBL" id="OAI93411.1"/>
    </source>
</evidence>
<comment type="caution">
    <text evidence="2">The sequence shown here is derived from an EMBL/GenBank/DDBJ whole genome shotgun (WGS) entry which is preliminary data.</text>
</comment>
<organism evidence="2 3">
    <name type="scientific">Pseudomonas putida</name>
    <name type="common">Arthrobacter siderocapsulatus</name>
    <dbReference type="NCBI Taxonomy" id="303"/>
    <lineage>
        <taxon>Bacteria</taxon>
        <taxon>Pseudomonadati</taxon>
        <taxon>Pseudomonadota</taxon>
        <taxon>Gammaproteobacteria</taxon>
        <taxon>Pseudomonadales</taxon>
        <taxon>Pseudomonadaceae</taxon>
        <taxon>Pseudomonas</taxon>
    </lineage>
</organism>
<dbReference type="EMBL" id="LUCV01000011">
    <property type="protein sequence ID" value="OAI93411.1"/>
    <property type="molecule type" value="Genomic_DNA"/>
</dbReference>
<dbReference type="Proteomes" id="UP000077752">
    <property type="component" value="Unassembled WGS sequence"/>
</dbReference>
<sequence length="351" mass="40089">MLTRGTLLGEILDELANIKEKVDVRAGCQIYDLPVFAENFSRDILKHVLGCEFKNLNSERSNNPGIDLGAKNNKFAIQITATSTSAKVNKTLAAITDAQRKKYNRFIVLTLGKKQSSYKIDQGLALKNKNFDPDKDIWDLKDIAKMAFDLEVDKLHLLHKEIRNQTLKLQVDLEIRKKGGNFKTTGYSLWEALPEPKVGSGDKFIKWLENTHSNIDNDEKALIKKELSILASQLARLPRLTREFFVSLIERRVPKGTTRFSDQYGWQSVLLSSIERQYIGSDMQGELDLLMHEGIIDISHRTDEDYDDGPSCVGYKFSYNSDDLNFHFMEYLDFSNHSIRKAIGDIDLSIF</sequence>
<accession>A0A177SSV1</accession>